<keyword evidence="2" id="KW-1185">Reference proteome</keyword>
<name>A0A6A3CHW7_HIBSY</name>
<dbReference type="PANTHER" id="PTHR35766">
    <property type="entry name" value="OS08G0543600 PROTEIN"/>
    <property type="match status" value="1"/>
</dbReference>
<gene>
    <name evidence="1" type="ORF">F3Y22_tig00004045pilonHSYRG00026</name>
</gene>
<accession>A0A6A3CHW7</accession>
<reference evidence="1" key="1">
    <citation type="submission" date="2019-09" db="EMBL/GenBank/DDBJ databases">
        <title>Draft genome information of white flower Hibiscus syriacus.</title>
        <authorList>
            <person name="Kim Y.-M."/>
        </authorList>
    </citation>
    <scope>NUCLEOTIDE SEQUENCE [LARGE SCALE GENOMIC DNA]</scope>
    <source>
        <strain evidence="1">YM2019G1</strain>
    </source>
</reference>
<dbReference type="PANTHER" id="PTHR35766:SF1">
    <property type="entry name" value="OS08G0543600 PROTEIN"/>
    <property type="match status" value="1"/>
</dbReference>
<protein>
    <submittedName>
        <fullName evidence="1">Uncharacterized protein</fullName>
    </submittedName>
</protein>
<proteinExistence type="predicted"/>
<sequence length="108" mass="12379">MVKRENTLMPMGLDRSKLGQPDERTLYKVQHRGEPADADFFQITVNGNLDDDILQRRIHDVTRQREAFQQMDIELQAQAIARSTILEMQRSCDAKIEAHANTAAKVEV</sequence>
<evidence type="ECO:0000313" key="2">
    <source>
        <dbReference type="Proteomes" id="UP000436088"/>
    </source>
</evidence>
<dbReference type="Proteomes" id="UP000436088">
    <property type="component" value="Unassembled WGS sequence"/>
</dbReference>
<dbReference type="EMBL" id="VEPZ02000245">
    <property type="protein sequence ID" value="KAE8728900.1"/>
    <property type="molecule type" value="Genomic_DNA"/>
</dbReference>
<dbReference type="AlphaFoldDB" id="A0A6A3CHW7"/>
<evidence type="ECO:0000313" key="1">
    <source>
        <dbReference type="EMBL" id="KAE8728900.1"/>
    </source>
</evidence>
<comment type="caution">
    <text evidence="1">The sequence shown here is derived from an EMBL/GenBank/DDBJ whole genome shotgun (WGS) entry which is preliminary data.</text>
</comment>
<organism evidence="1 2">
    <name type="scientific">Hibiscus syriacus</name>
    <name type="common">Rose of Sharon</name>
    <dbReference type="NCBI Taxonomy" id="106335"/>
    <lineage>
        <taxon>Eukaryota</taxon>
        <taxon>Viridiplantae</taxon>
        <taxon>Streptophyta</taxon>
        <taxon>Embryophyta</taxon>
        <taxon>Tracheophyta</taxon>
        <taxon>Spermatophyta</taxon>
        <taxon>Magnoliopsida</taxon>
        <taxon>eudicotyledons</taxon>
        <taxon>Gunneridae</taxon>
        <taxon>Pentapetalae</taxon>
        <taxon>rosids</taxon>
        <taxon>malvids</taxon>
        <taxon>Malvales</taxon>
        <taxon>Malvaceae</taxon>
        <taxon>Malvoideae</taxon>
        <taxon>Hibiscus</taxon>
    </lineage>
</organism>